<sequence>MRHELIVIQESTSWIAKADQISPHSPAIPPFNRSYKSVVDNNSGEFIGKQTKQNKEVQPVLNCSENKGDGRFDKNRARFGNNDEEKECHHQLPTVNSFKSWLLSQRLSPYSSACLEDKLDDDKGISSQNLKLPILWFRVNTDQRFANFEEDISRVWRKVANSQDSPYIQLQIEVYFAVSSGRIFRYSLPYFFSFRSANDDQMEDVQQVARRMKSANKKRKYDSSDSSEEDENEPLPARRGVKKNVAKKPEPKKKLNHVEAMEAAVNALLTKMGKPKIPKNGEFKLDLVSLFWQQQESFAEDWKKISILC</sequence>
<name>G0NI31_CAEBE</name>
<proteinExistence type="predicted"/>
<reference evidence="3" key="1">
    <citation type="submission" date="2011-07" db="EMBL/GenBank/DDBJ databases">
        <authorList>
            <consortium name="Caenorhabditis brenneri Sequencing and Analysis Consortium"/>
            <person name="Wilson R.K."/>
        </authorList>
    </citation>
    <scope>NUCLEOTIDE SEQUENCE [LARGE SCALE GENOMIC DNA]</scope>
    <source>
        <strain evidence="3">PB2801</strain>
    </source>
</reference>
<keyword evidence="3" id="KW-1185">Reference proteome</keyword>
<organism evidence="3">
    <name type="scientific">Caenorhabditis brenneri</name>
    <name type="common">Nematode worm</name>
    <dbReference type="NCBI Taxonomy" id="135651"/>
    <lineage>
        <taxon>Eukaryota</taxon>
        <taxon>Metazoa</taxon>
        <taxon>Ecdysozoa</taxon>
        <taxon>Nematoda</taxon>
        <taxon>Chromadorea</taxon>
        <taxon>Rhabditida</taxon>
        <taxon>Rhabditina</taxon>
        <taxon>Rhabditomorpha</taxon>
        <taxon>Rhabditoidea</taxon>
        <taxon>Rhabditidae</taxon>
        <taxon>Peloderinae</taxon>
        <taxon>Caenorhabditis</taxon>
    </lineage>
</organism>
<accession>G0NI31</accession>
<feature type="compositionally biased region" description="Basic residues" evidence="1">
    <location>
        <begin position="210"/>
        <end position="220"/>
    </location>
</feature>
<evidence type="ECO:0000256" key="1">
    <source>
        <dbReference type="SAM" id="MobiDB-lite"/>
    </source>
</evidence>
<evidence type="ECO:0000313" key="2">
    <source>
        <dbReference type="EMBL" id="EGT31589.1"/>
    </source>
</evidence>
<feature type="region of interest" description="Disordered" evidence="1">
    <location>
        <begin position="208"/>
        <end position="254"/>
    </location>
</feature>
<protein>
    <submittedName>
        <fullName evidence="2">Uncharacterized protein</fullName>
    </submittedName>
</protein>
<evidence type="ECO:0000313" key="3">
    <source>
        <dbReference type="Proteomes" id="UP000008068"/>
    </source>
</evidence>
<dbReference type="AlphaFoldDB" id="G0NI31"/>
<gene>
    <name evidence="2" type="ORF">CAEBREN_12362</name>
</gene>
<dbReference type="HOGENOM" id="CLU_900873_0_0_1"/>
<dbReference type="EMBL" id="GL379887">
    <property type="protein sequence ID" value="EGT31589.1"/>
    <property type="molecule type" value="Genomic_DNA"/>
</dbReference>
<dbReference type="Proteomes" id="UP000008068">
    <property type="component" value="Unassembled WGS sequence"/>
</dbReference>
<dbReference type="InParanoid" id="G0NI31"/>